<feature type="disulfide bond" description="Redox-active" evidence="9">
    <location>
        <begin position="30"/>
        <end position="33"/>
    </location>
</feature>
<accession>A0A532UWJ2</accession>
<feature type="domain" description="Thioredoxin" evidence="10">
    <location>
        <begin position="1"/>
        <end position="106"/>
    </location>
</feature>
<dbReference type="InterPro" id="IPR013766">
    <property type="entry name" value="Thioredoxin_domain"/>
</dbReference>
<dbReference type="FunFam" id="3.40.30.10:FF:000001">
    <property type="entry name" value="Thioredoxin"/>
    <property type="match status" value="1"/>
</dbReference>
<feature type="active site" description="Nucleophile" evidence="8">
    <location>
        <position position="33"/>
    </location>
</feature>
<feature type="site" description="Contributes to redox potential value" evidence="8">
    <location>
        <position position="32"/>
    </location>
</feature>
<evidence type="ECO:0000256" key="1">
    <source>
        <dbReference type="ARBA" id="ARBA00008987"/>
    </source>
</evidence>
<evidence type="ECO:0000313" key="12">
    <source>
        <dbReference type="Proteomes" id="UP000317778"/>
    </source>
</evidence>
<dbReference type="SUPFAM" id="SSF52833">
    <property type="entry name" value="Thioredoxin-like"/>
    <property type="match status" value="1"/>
</dbReference>
<dbReference type="EMBL" id="NJBO01000024">
    <property type="protein sequence ID" value="TKJ39157.1"/>
    <property type="molecule type" value="Genomic_DNA"/>
</dbReference>
<evidence type="ECO:0000256" key="9">
    <source>
        <dbReference type="PIRSR" id="PIRSR000077-4"/>
    </source>
</evidence>
<dbReference type="Gene3D" id="3.40.30.10">
    <property type="entry name" value="Glutaredoxin"/>
    <property type="match status" value="1"/>
</dbReference>
<reference evidence="11 12" key="1">
    <citation type="submission" date="2017-06" db="EMBL/GenBank/DDBJ databases">
        <title>Novel microbial phyla capable of carbon fixation and sulfur reduction in deep-sea sediments.</title>
        <authorList>
            <person name="Huang J."/>
            <person name="Baker B."/>
            <person name="Wang Y."/>
        </authorList>
    </citation>
    <scope>NUCLEOTIDE SEQUENCE [LARGE SCALE GENOMIC DNA]</scope>
    <source>
        <strain evidence="11">B3_TA06</strain>
    </source>
</reference>
<name>A0A532UWJ2_UNCT6</name>
<evidence type="ECO:0000313" key="11">
    <source>
        <dbReference type="EMBL" id="TKJ39157.1"/>
    </source>
</evidence>
<organism evidence="11 12">
    <name type="scientific">candidate division TA06 bacterium B3_TA06</name>
    <dbReference type="NCBI Taxonomy" id="2012487"/>
    <lineage>
        <taxon>Bacteria</taxon>
        <taxon>Bacteria division TA06</taxon>
    </lineage>
</organism>
<evidence type="ECO:0000259" key="10">
    <source>
        <dbReference type="PROSITE" id="PS51352"/>
    </source>
</evidence>
<evidence type="ECO:0000256" key="4">
    <source>
        <dbReference type="ARBA" id="ARBA00023157"/>
    </source>
</evidence>
<dbReference type="GO" id="GO:0015035">
    <property type="term" value="F:protein-disulfide reductase activity"/>
    <property type="evidence" value="ECO:0007669"/>
    <property type="project" value="UniProtKB-UniRule"/>
</dbReference>
<feature type="site" description="Contributes to redox potential value" evidence="8">
    <location>
        <position position="31"/>
    </location>
</feature>
<comment type="similarity">
    <text evidence="1 7">Belongs to the thioredoxin family.</text>
</comment>
<feature type="active site" description="Nucleophile" evidence="8">
    <location>
        <position position="30"/>
    </location>
</feature>
<evidence type="ECO:0000256" key="7">
    <source>
        <dbReference type="PIRNR" id="PIRNR000077"/>
    </source>
</evidence>
<evidence type="ECO:0000256" key="8">
    <source>
        <dbReference type="PIRSR" id="PIRSR000077-1"/>
    </source>
</evidence>
<dbReference type="PRINTS" id="PR00421">
    <property type="entry name" value="THIOREDOXIN"/>
</dbReference>
<dbReference type="PROSITE" id="PS51352">
    <property type="entry name" value="THIOREDOXIN_2"/>
    <property type="match status" value="1"/>
</dbReference>
<dbReference type="InterPro" id="IPR005746">
    <property type="entry name" value="Thioredoxin"/>
</dbReference>
<keyword evidence="5 9" id="KW-0676">Redox-active center</keyword>
<dbReference type="GO" id="GO:0045454">
    <property type="term" value="P:cell redox homeostasis"/>
    <property type="evidence" value="ECO:0007669"/>
    <property type="project" value="TreeGrafter"/>
</dbReference>
<dbReference type="NCBIfam" id="TIGR01068">
    <property type="entry name" value="thioredoxin"/>
    <property type="match status" value="1"/>
</dbReference>
<evidence type="ECO:0000256" key="2">
    <source>
        <dbReference type="ARBA" id="ARBA00022448"/>
    </source>
</evidence>
<evidence type="ECO:0000256" key="6">
    <source>
        <dbReference type="NCBIfam" id="TIGR01068"/>
    </source>
</evidence>
<feature type="site" description="Deprotonates C-terminal active site Cys" evidence="8">
    <location>
        <position position="24"/>
    </location>
</feature>
<dbReference type="InterPro" id="IPR036249">
    <property type="entry name" value="Thioredoxin-like_sf"/>
</dbReference>
<keyword evidence="4 9" id="KW-1015">Disulfide bond</keyword>
<dbReference type="Proteomes" id="UP000317778">
    <property type="component" value="Unassembled WGS sequence"/>
</dbReference>
<comment type="caution">
    <text evidence="11">The sequence shown here is derived from an EMBL/GenBank/DDBJ whole genome shotgun (WGS) entry which is preliminary data.</text>
</comment>
<dbReference type="CDD" id="cd02947">
    <property type="entry name" value="TRX_family"/>
    <property type="match status" value="1"/>
</dbReference>
<keyword evidence="3" id="KW-0249">Electron transport</keyword>
<dbReference type="AlphaFoldDB" id="A0A532UWJ2"/>
<evidence type="ECO:0000256" key="5">
    <source>
        <dbReference type="ARBA" id="ARBA00023284"/>
    </source>
</evidence>
<proteinExistence type="inferred from homology"/>
<keyword evidence="2" id="KW-0813">Transport</keyword>
<dbReference type="PIRSF" id="PIRSF000077">
    <property type="entry name" value="Thioredoxin"/>
    <property type="match status" value="1"/>
</dbReference>
<dbReference type="PANTHER" id="PTHR45663">
    <property type="entry name" value="GEO12009P1"/>
    <property type="match status" value="1"/>
</dbReference>
<dbReference type="PANTHER" id="PTHR45663:SF11">
    <property type="entry name" value="GEO12009P1"/>
    <property type="match status" value="1"/>
</dbReference>
<gene>
    <name evidence="11" type="primary">trxA</name>
    <name evidence="11" type="ORF">CEE36_10330</name>
</gene>
<dbReference type="GO" id="GO:0005829">
    <property type="term" value="C:cytosol"/>
    <property type="evidence" value="ECO:0007669"/>
    <property type="project" value="TreeGrafter"/>
</dbReference>
<dbReference type="Pfam" id="PF00085">
    <property type="entry name" value="Thioredoxin"/>
    <property type="match status" value="1"/>
</dbReference>
<evidence type="ECO:0000256" key="3">
    <source>
        <dbReference type="ARBA" id="ARBA00022982"/>
    </source>
</evidence>
<sequence>MIEVKTAEEFKKEVLQAKVPVIVDFWASWCQPCKILGPIVEELAKDYDGRARVVKVNVDEARELVQIHQVMSIPTVVFFKQGQARDRSIGAVPKAILAEKLDALLEG</sequence>
<protein>
    <recommendedName>
        <fullName evidence="6 7">Thioredoxin</fullName>
    </recommendedName>
</protein>